<name>A0A9N9CXB3_9GLOM</name>
<reference evidence="1" key="1">
    <citation type="submission" date="2021-06" db="EMBL/GenBank/DDBJ databases">
        <authorList>
            <person name="Kallberg Y."/>
            <person name="Tangrot J."/>
            <person name="Rosling A."/>
        </authorList>
    </citation>
    <scope>NUCLEOTIDE SEQUENCE</scope>
    <source>
        <strain evidence="1">AZ414A</strain>
    </source>
</reference>
<comment type="caution">
    <text evidence="1">The sequence shown here is derived from an EMBL/GenBank/DDBJ whole genome shotgun (WGS) entry which is preliminary data.</text>
</comment>
<keyword evidence="2" id="KW-1185">Reference proteome</keyword>
<evidence type="ECO:0000313" key="1">
    <source>
        <dbReference type="EMBL" id="CAG8619096.1"/>
    </source>
</evidence>
<evidence type="ECO:0000313" key="2">
    <source>
        <dbReference type="Proteomes" id="UP000789706"/>
    </source>
</evidence>
<dbReference type="Proteomes" id="UP000789706">
    <property type="component" value="Unassembled WGS sequence"/>
</dbReference>
<sequence length="60" mass="6564">MPPDDYINTLEQAWSIAIPQMTAFENTNAGDFNDAVKCNVLKSKVGGKFAPVPANDPFTY</sequence>
<proteinExistence type="predicted"/>
<protein>
    <submittedName>
        <fullName evidence="1">4313_t:CDS:1</fullName>
    </submittedName>
</protein>
<feature type="non-terminal residue" evidence="1">
    <location>
        <position position="60"/>
    </location>
</feature>
<accession>A0A9N9CXB3</accession>
<dbReference type="AlphaFoldDB" id="A0A9N9CXB3"/>
<dbReference type="OrthoDB" id="2429651at2759"/>
<gene>
    <name evidence="1" type="ORF">DEBURN_LOCUS10292</name>
</gene>
<dbReference type="EMBL" id="CAJVPK010002820">
    <property type="protein sequence ID" value="CAG8619096.1"/>
    <property type="molecule type" value="Genomic_DNA"/>
</dbReference>
<organism evidence="1 2">
    <name type="scientific">Diversispora eburnea</name>
    <dbReference type="NCBI Taxonomy" id="1213867"/>
    <lineage>
        <taxon>Eukaryota</taxon>
        <taxon>Fungi</taxon>
        <taxon>Fungi incertae sedis</taxon>
        <taxon>Mucoromycota</taxon>
        <taxon>Glomeromycotina</taxon>
        <taxon>Glomeromycetes</taxon>
        <taxon>Diversisporales</taxon>
        <taxon>Diversisporaceae</taxon>
        <taxon>Diversispora</taxon>
    </lineage>
</organism>